<evidence type="ECO:0000313" key="1">
    <source>
        <dbReference type="EMBL" id="OWO93582.1"/>
    </source>
</evidence>
<evidence type="ECO:0000313" key="2">
    <source>
        <dbReference type="Proteomes" id="UP000197269"/>
    </source>
</evidence>
<protein>
    <submittedName>
        <fullName evidence="1">DUF1254 domain-containing protein</fullName>
    </submittedName>
</protein>
<dbReference type="RefSeq" id="WP_088395413.1">
    <property type="nucleotide sequence ID" value="NZ_MXPU01000011.1"/>
</dbReference>
<name>A0A246DTI0_9HYPH</name>
<dbReference type="PIRSF" id="PIRSF010244">
    <property type="entry name" value="UCP010244_imp"/>
    <property type="match status" value="1"/>
</dbReference>
<dbReference type="EMBL" id="MXPU01000011">
    <property type="protein sequence ID" value="OWO93582.1"/>
    <property type="molecule type" value="Genomic_DNA"/>
</dbReference>
<organism evidence="1 2">
    <name type="scientific">Rhizobium esperanzae</name>
    <dbReference type="NCBI Taxonomy" id="1967781"/>
    <lineage>
        <taxon>Bacteria</taxon>
        <taxon>Pseudomonadati</taxon>
        <taxon>Pseudomonadota</taxon>
        <taxon>Alphaproteobacteria</taxon>
        <taxon>Hyphomicrobiales</taxon>
        <taxon>Rhizobiaceae</taxon>
        <taxon>Rhizobium/Agrobacterium group</taxon>
        <taxon>Rhizobium</taxon>
    </lineage>
</organism>
<sequence length="183" mass="19826">MLRIFFAILTGLFGAALLHLVIILSLPHFTGRDAATRVAAEGDLNNFYLLGEQYDEAGLANGDPFLRTAVCSFDVEDAPVHFTAKGNVPFWSIAIYDSASNEVFSMNDRTSVGGALDVLAGSPIQLTDLRKNLPQELDQAILVEMARPDGYVVLRTLAPQASFDEAARNFLTEAGCEQFTPGN</sequence>
<dbReference type="InterPro" id="IPR014456">
    <property type="entry name" value="UCP010244_IM"/>
</dbReference>
<proteinExistence type="predicted"/>
<dbReference type="Proteomes" id="UP000197269">
    <property type="component" value="Unassembled WGS sequence"/>
</dbReference>
<reference evidence="1 2" key="1">
    <citation type="submission" date="2017-03" db="EMBL/GenBank/DDBJ databases">
        <title>Genome of strain Rhizobium sp. CNPSo 668.</title>
        <authorList>
            <person name="Ribeiro R."/>
        </authorList>
    </citation>
    <scope>NUCLEOTIDE SEQUENCE [LARGE SCALE GENOMIC DNA]</scope>
    <source>
        <strain evidence="1 2">CNPSo 668</strain>
    </source>
</reference>
<gene>
    <name evidence="1" type="ORF">B5E41_17555</name>
</gene>
<comment type="caution">
    <text evidence="1">The sequence shown here is derived from an EMBL/GenBank/DDBJ whole genome shotgun (WGS) entry which is preliminary data.</text>
</comment>
<dbReference type="AlphaFoldDB" id="A0A246DTI0"/>
<accession>A0A246DTI0</accession>